<evidence type="ECO:0000313" key="3">
    <source>
        <dbReference type="Proteomes" id="UP000008281"/>
    </source>
</evidence>
<protein>
    <submittedName>
        <fullName evidence="2">Uncharacterized protein</fullName>
    </submittedName>
</protein>
<dbReference type="EMBL" id="DS268410">
    <property type="protein sequence ID" value="EFO99834.1"/>
    <property type="molecule type" value="Genomic_DNA"/>
</dbReference>
<dbReference type="Proteomes" id="UP000008281">
    <property type="component" value="Unassembled WGS sequence"/>
</dbReference>
<gene>
    <name evidence="2" type="ORF">CRE_18906</name>
</gene>
<evidence type="ECO:0000256" key="1">
    <source>
        <dbReference type="SAM" id="MobiDB-lite"/>
    </source>
</evidence>
<organism evidence="3">
    <name type="scientific">Caenorhabditis remanei</name>
    <name type="common">Caenorhabditis vulgaris</name>
    <dbReference type="NCBI Taxonomy" id="31234"/>
    <lineage>
        <taxon>Eukaryota</taxon>
        <taxon>Metazoa</taxon>
        <taxon>Ecdysozoa</taxon>
        <taxon>Nematoda</taxon>
        <taxon>Chromadorea</taxon>
        <taxon>Rhabditida</taxon>
        <taxon>Rhabditina</taxon>
        <taxon>Rhabditomorpha</taxon>
        <taxon>Rhabditoidea</taxon>
        <taxon>Rhabditidae</taxon>
        <taxon>Peloderinae</taxon>
        <taxon>Caenorhabditis</taxon>
    </lineage>
</organism>
<feature type="compositionally biased region" description="Basic and acidic residues" evidence="1">
    <location>
        <begin position="1"/>
        <end position="30"/>
    </location>
</feature>
<dbReference type="STRING" id="31234.E3LJV2"/>
<dbReference type="InParanoid" id="E3LJV2"/>
<dbReference type="HOGENOM" id="CLU_3261033_0_0_1"/>
<accession>E3LJV2</accession>
<reference evidence="2" key="1">
    <citation type="submission" date="2007-07" db="EMBL/GenBank/DDBJ databases">
        <title>PCAP assembly of the Caenorhabditis remanei genome.</title>
        <authorList>
            <consortium name="The Caenorhabditis remanei Sequencing Consortium"/>
            <person name="Wilson R.K."/>
        </authorList>
    </citation>
    <scope>NUCLEOTIDE SEQUENCE [LARGE SCALE GENOMIC DNA]</scope>
    <source>
        <strain evidence="2">PB4641</strain>
    </source>
</reference>
<proteinExistence type="predicted"/>
<dbReference type="AlphaFoldDB" id="E3LJV2"/>
<evidence type="ECO:0000313" key="2">
    <source>
        <dbReference type="EMBL" id="EFO99834.1"/>
    </source>
</evidence>
<feature type="region of interest" description="Disordered" evidence="1">
    <location>
        <begin position="1"/>
        <end position="42"/>
    </location>
</feature>
<dbReference type="eggNOG" id="KOG1951">
    <property type="taxonomic scope" value="Eukaryota"/>
</dbReference>
<name>E3LJV2_CAERE</name>
<sequence length="42" mass="4693">MAESEAKREKSIKSRKKEISRVLSKKEQTKLRKALGTSASSS</sequence>
<keyword evidence="3" id="KW-1185">Reference proteome</keyword>